<keyword evidence="2" id="KW-0812">Transmembrane</keyword>
<dbReference type="InterPro" id="IPR007658">
    <property type="entry name" value="DUF594"/>
</dbReference>
<dbReference type="Pfam" id="PF04578">
    <property type="entry name" value="DUF594"/>
    <property type="match status" value="1"/>
</dbReference>
<accession>A0ABD3IZZ5</accession>
<keyword evidence="2" id="KW-1133">Transmembrane helix</keyword>
<evidence type="ECO:0000256" key="1">
    <source>
        <dbReference type="SAM" id="MobiDB-lite"/>
    </source>
</evidence>
<gene>
    <name evidence="4" type="ORF">ACJRO7_005557</name>
</gene>
<organism evidence="4 5">
    <name type="scientific">Eucalyptus globulus</name>
    <name type="common">Tasmanian blue gum</name>
    <dbReference type="NCBI Taxonomy" id="34317"/>
    <lineage>
        <taxon>Eukaryota</taxon>
        <taxon>Viridiplantae</taxon>
        <taxon>Streptophyta</taxon>
        <taxon>Embryophyta</taxon>
        <taxon>Tracheophyta</taxon>
        <taxon>Spermatophyta</taxon>
        <taxon>Magnoliopsida</taxon>
        <taxon>eudicotyledons</taxon>
        <taxon>Gunneridae</taxon>
        <taxon>Pentapetalae</taxon>
        <taxon>rosids</taxon>
        <taxon>malvids</taxon>
        <taxon>Myrtales</taxon>
        <taxon>Myrtaceae</taxon>
        <taxon>Myrtoideae</taxon>
        <taxon>Eucalypteae</taxon>
        <taxon>Eucalyptus</taxon>
    </lineage>
</organism>
<protein>
    <recommendedName>
        <fullName evidence="3">DUF4220 domain-containing protein</fullName>
    </recommendedName>
</protein>
<feature type="compositionally biased region" description="Basic and acidic residues" evidence="1">
    <location>
        <begin position="259"/>
        <end position="277"/>
    </location>
</feature>
<dbReference type="Pfam" id="PF13968">
    <property type="entry name" value="DUF4220"/>
    <property type="match status" value="1"/>
</dbReference>
<proteinExistence type="predicted"/>
<feature type="transmembrane region" description="Helical" evidence="2">
    <location>
        <begin position="352"/>
        <end position="371"/>
    </location>
</feature>
<dbReference type="Proteomes" id="UP001634007">
    <property type="component" value="Unassembled WGS sequence"/>
</dbReference>
<feature type="transmembrane region" description="Helical" evidence="2">
    <location>
        <begin position="580"/>
        <end position="599"/>
    </location>
</feature>
<dbReference type="PANTHER" id="PTHR31325">
    <property type="entry name" value="OS01G0798800 PROTEIN-RELATED"/>
    <property type="match status" value="1"/>
</dbReference>
<feature type="transmembrane region" description="Helical" evidence="2">
    <location>
        <begin position="377"/>
        <end position="405"/>
    </location>
</feature>
<evidence type="ECO:0000259" key="3">
    <source>
        <dbReference type="Pfam" id="PF13968"/>
    </source>
</evidence>
<dbReference type="AlphaFoldDB" id="A0ABD3IZZ5"/>
<dbReference type="InterPro" id="IPR025315">
    <property type="entry name" value="DUF4220"/>
</dbReference>
<keyword evidence="2" id="KW-0472">Membrane</keyword>
<feature type="domain" description="DUF4220" evidence="3">
    <location>
        <begin position="51"/>
        <end position="448"/>
    </location>
</feature>
<feature type="region of interest" description="Disordered" evidence="1">
    <location>
        <begin position="243"/>
        <end position="277"/>
    </location>
</feature>
<evidence type="ECO:0000256" key="2">
    <source>
        <dbReference type="SAM" id="Phobius"/>
    </source>
</evidence>
<evidence type="ECO:0000313" key="5">
    <source>
        <dbReference type="Proteomes" id="UP001634007"/>
    </source>
</evidence>
<name>A0ABD3IZZ5_EUCGL</name>
<feature type="transmembrane region" description="Helical" evidence="2">
    <location>
        <begin position="15"/>
        <end position="34"/>
    </location>
</feature>
<comment type="caution">
    <text evidence="4">The sequence shown here is derived from an EMBL/GenBank/DDBJ whole genome shotgun (WGS) entry which is preliminary data.</text>
</comment>
<reference evidence="4 5" key="1">
    <citation type="submission" date="2024-11" db="EMBL/GenBank/DDBJ databases">
        <title>Chromosome-level genome assembly of Eucalyptus globulus Labill. provides insights into its genome evolution.</title>
        <authorList>
            <person name="Li X."/>
        </authorList>
    </citation>
    <scope>NUCLEOTIDE SEQUENCE [LARGE SCALE GENOMIC DNA]</scope>
    <source>
        <strain evidence="4">CL2024</strain>
        <tissue evidence="4">Fresh tender leaves</tissue>
    </source>
</reference>
<dbReference type="EMBL" id="JBJKBG010000010">
    <property type="protein sequence ID" value="KAL3720767.1"/>
    <property type="molecule type" value="Genomic_DNA"/>
</dbReference>
<evidence type="ECO:0000313" key="4">
    <source>
        <dbReference type="EMBL" id="KAL3720767.1"/>
    </source>
</evidence>
<feature type="transmembrane region" description="Helical" evidence="2">
    <location>
        <begin position="46"/>
        <end position="66"/>
    </location>
</feature>
<sequence length="758" mass="87551">MEGLSSHLKELWEEWELRVLVLLSLTVQIVLIVLGRHRKYRPNLWLQAFVWSLYLSADAVAIYTLGKIATRLAQMRRDLGAAAATAGLDPDAQMIAFWTPFLLLHLGGPDTITAYSLEDNELWLRHFLRLVVQMVGTLLIFFQALTGSKLSVLSLLIMVSGLIKYGERVYALRAASSEQFRDSTPDPPLHCPRILEEYMLKKAEGYDVTPHVVIEVYEVNAGHNSEADGNLTSCDETLLPSKLKKKRRGGEQSNCCNELEEKREQGEQDNRANKNDMSMRNRAELTLAKDLLDTFRRLFMDLVLSIEERDTSLSILKDKSFHVVFRVIEIELGLMYDLLYTKAIVIQKRWGFTLRTVSILLTVMVLVLFSLSDKDKYSTFNICVTFLLLSAAVFLEIYALFYLLFSDEAACWLKDRNPAILDFIERLQPLYKRRRWSGSMGQYNLLSFAIKEKHLACHQILQLLHVDQKVLKFLYWGNVKVTNFLKEQVMNFLKEQVIQHRTFQGPSVWDHRGHLTLKGDKWDQFKWSIELGFDQSILAWHIATELLCPPGARKIHRYLDDPTLEKIHLYVEMSKQLSRYMVYLLVMYPFLLPIGVGRIKFRDTYLEARNFIIEAEAIKKNEQSKAESGGVKRRPEKSKSKIHKACEALHECVDPQVAPIVAEGDKSKFALYHGRRLAWQLDKEFPNEENKWHTISRVWVEMLAYAAVKCKGLHHAQQLRQGGEFLTHVWLLMAHFGLTDHFQIPEAPAIAELLLKKE</sequence>
<feature type="transmembrane region" description="Helical" evidence="2">
    <location>
        <begin position="150"/>
        <end position="166"/>
    </location>
</feature>
<keyword evidence="5" id="KW-1185">Reference proteome</keyword>